<dbReference type="AlphaFoldDB" id="A0A1I1DE26"/>
<reference evidence="1 2" key="1">
    <citation type="submission" date="2016-10" db="EMBL/GenBank/DDBJ databases">
        <authorList>
            <person name="de Groot N.N."/>
        </authorList>
    </citation>
    <scope>NUCLEOTIDE SEQUENCE [LARGE SCALE GENOMIC DNA]</scope>
    <source>
        <strain evidence="1 2">AR67</strain>
    </source>
</reference>
<name>A0A1I1DE26_RUMAL</name>
<dbReference type="Proteomes" id="UP000182192">
    <property type="component" value="Unassembled WGS sequence"/>
</dbReference>
<organism evidence="1 2">
    <name type="scientific">Ruminococcus albus</name>
    <dbReference type="NCBI Taxonomy" id="1264"/>
    <lineage>
        <taxon>Bacteria</taxon>
        <taxon>Bacillati</taxon>
        <taxon>Bacillota</taxon>
        <taxon>Clostridia</taxon>
        <taxon>Eubacteriales</taxon>
        <taxon>Oscillospiraceae</taxon>
        <taxon>Ruminococcus</taxon>
    </lineage>
</organism>
<proteinExistence type="predicted"/>
<protein>
    <submittedName>
        <fullName evidence="1">Uncharacterized protein</fullName>
    </submittedName>
</protein>
<sequence>MYNFGLYADEEISARICESAGQCGFSGADGDGVRAAQRFCKGRTGADAAREMSAGSLANRAAEVFY</sequence>
<dbReference type="OrthoDB" id="1823047at2"/>
<dbReference type="RefSeq" id="WP_074959762.1">
    <property type="nucleotide sequence ID" value="NZ_FOKQ01000002.1"/>
</dbReference>
<dbReference type="EMBL" id="FOKQ01000002">
    <property type="protein sequence ID" value="SFB72636.1"/>
    <property type="molecule type" value="Genomic_DNA"/>
</dbReference>
<accession>A0A1I1DE26</accession>
<evidence type="ECO:0000313" key="1">
    <source>
        <dbReference type="EMBL" id="SFB72636.1"/>
    </source>
</evidence>
<gene>
    <name evidence="1" type="ORF">SAMN02910406_00356</name>
</gene>
<evidence type="ECO:0000313" key="2">
    <source>
        <dbReference type="Proteomes" id="UP000182192"/>
    </source>
</evidence>